<dbReference type="Proteomes" id="UP000482209">
    <property type="component" value="Unassembled WGS sequence"/>
</dbReference>
<keyword evidence="2" id="KW-0238">DNA-binding</keyword>
<evidence type="ECO:0000313" key="6">
    <source>
        <dbReference type="Proteomes" id="UP000482209"/>
    </source>
</evidence>
<dbReference type="InterPro" id="IPR036388">
    <property type="entry name" value="WH-like_DNA-bd_sf"/>
</dbReference>
<dbReference type="EMBL" id="VUMT01000025">
    <property type="protein sequence ID" value="MSS64696.1"/>
    <property type="molecule type" value="Genomic_DNA"/>
</dbReference>
<reference evidence="5 6" key="1">
    <citation type="submission" date="2019-08" db="EMBL/GenBank/DDBJ databases">
        <title>In-depth cultivation of the pig gut microbiome towards novel bacterial diversity and tailored functional studies.</title>
        <authorList>
            <person name="Wylensek D."/>
            <person name="Hitch T.C.A."/>
            <person name="Clavel T."/>
        </authorList>
    </citation>
    <scope>NUCLEOTIDE SEQUENCE [LARGE SCALE GENOMIC DNA]</scope>
    <source>
        <strain evidence="5 6">WCA-693-APC-MOT-I</strain>
    </source>
</reference>
<evidence type="ECO:0000313" key="5">
    <source>
        <dbReference type="EMBL" id="MSS64696.1"/>
    </source>
</evidence>
<dbReference type="PANTHER" id="PTHR38445">
    <property type="entry name" value="HTH-TYPE TRANSCRIPTIONAL REPRESSOR YTRA"/>
    <property type="match status" value="1"/>
</dbReference>
<dbReference type="PANTHER" id="PTHR38445:SF6">
    <property type="entry name" value="GNTR-FAMILY TRANSCRIPTIONAL REGULATOR"/>
    <property type="match status" value="1"/>
</dbReference>
<evidence type="ECO:0000256" key="3">
    <source>
        <dbReference type="ARBA" id="ARBA00023163"/>
    </source>
</evidence>
<organism evidence="5 6">
    <name type="scientific">Velocimicrobium porci</name>
    <dbReference type="NCBI Taxonomy" id="2606634"/>
    <lineage>
        <taxon>Bacteria</taxon>
        <taxon>Bacillati</taxon>
        <taxon>Bacillota</taxon>
        <taxon>Clostridia</taxon>
        <taxon>Lachnospirales</taxon>
        <taxon>Lachnospiraceae</taxon>
        <taxon>Velocimicrobium</taxon>
    </lineage>
</organism>
<dbReference type="SMART" id="SM00345">
    <property type="entry name" value="HTH_GNTR"/>
    <property type="match status" value="1"/>
</dbReference>
<protein>
    <submittedName>
        <fullName evidence="5">GntR family transcriptional regulator</fullName>
    </submittedName>
</protein>
<accession>A0A6L5Y0P3</accession>
<dbReference type="Gene3D" id="1.10.10.10">
    <property type="entry name" value="Winged helix-like DNA-binding domain superfamily/Winged helix DNA-binding domain"/>
    <property type="match status" value="1"/>
</dbReference>
<dbReference type="GO" id="GO:0003700">
    <property type="term" value="F:DNA-binding transcription factor activity"/>
    <property type="evidence" value="ECO:0007669"/>
    <property type="project" value="InterPro"/>
</dbReference>
<name>A0A6L5Y0P3_9FIRM</name>
<dbReference type="Pfam" id="PF00392">
    <property type="entry name" value="GntR"/>
    <property type="match status" value="1"/>
</dbReference>
<feature type="domain" description="HTH gntR-type" evidence="4">
    <location>
        <begin position="9"/>
        <end position="77"/>
    </location>
</feature>
<dbReference type="InterPro" id="IPR000524">
    <property type="entry name" value="Tscrpt_reg_HTH_GntR"/>
</dbReference>
<dbReference type="AlphaFoldDB" id="A0A6L5Y0P3"/>
<evidence type="ECO:0000256" key="2">
    <source>
        <dbReference type="ARBA" id="ARBA00023125"/>
    </source>
</evidence>
<dbReference type="PROSITE" id="PS50949">
    <property type="entry name" value="HTH_GNTR"/>
    <property type="match status" value="1"/>
</dbReference>
<dbReference type="SUPFAM" id="SSF46785">
    <property type="entry name" value="Winged helix' DNA-binding domain"/>
    <property type="match status" value="1"/>
</dbReference>
<keyword evidence="3" id="KW-0804">Transcription</keyword>
<keyword evidence="6" id="KW-1185">Reference proteome</keyword>
<proteinExistence type="predicted"/>
<dbReference type="GO" id="GO:0003677">
    <property type="term" value="F:DNA binding"/>
    <property type="evidence" value="ECO:0007669"/>
    <property type="project" value="UniProtKB-KW"/>
</dbReference>
<evidence type="ECO:0000256" key="1">
    <source>
        <dbReference type="ARBA" id="ARBA00023015"/>
    </source>
</evidence>
<gene>
    <name evidence="5" type="ORF">FYJ58_12545</name>
</gene>
<sequence>MTWDLKNDRPIYIQLVEQITLLIISGQFEAGSRLASVRDLATEARVNPNTMQKALAELERIGLVHTNRTSGRFITEDTKMIEEMKKNLAKEELKTFLEQMKQLGFTDEEIKTFIIENCSN</sequence>
<dbReference type="CDD" id="cd07377">
    <property type="entry name" value="WHTH_GntR"/>
    <property type="match status" value="1"/>
</dbReference>
<keyword evidence="1" id="KW-0805">Transcription regulation</keyword>
<dbReference type="InterPro" id="IPR036390">
    <property type="entry name" value="WH_DNA-bd_sf"/>
</dbReference>
<dbReference type="RefSeq" id="WP_154520086.1">
    <property type="nucleotide sequence ID" value="NZ_VUMT01000025.1"/>
</dbReference>
<comment type="caution">
    <text evidence="5">The sequence shown here is derived from an EMBL/GenBank/DDBJ whole genome shotgun (WGS) entry which is preliminary data.</text>
</comment>
<evidence type="ECO:0000259" key="4">
    <source>
        <dbReference type="PROSITE" id="PS50949"/>
    </source>
</evidence>